<keyword evidence="7 8" id="KW-0472">Membrane</keyword>
<dbReference type="PANTHER" id="PTHR11040:SF211">
    <property type="entry name" value="ZINC TRANSPORTER ZIP11"/>
    <property type="match status" value="1"/>
</dbReference>
<accession>A0A1H9GKT7</accession>
<organism evidence="9 10">
    <name type="scientific">Natrinema salaciae</name>
    <dbReference type="NCBI Taxonomy" id="1186196"/>
    <lineage>
        <taxon>Archaea</taxon>
        <taxon>Methanobacteriati</taxon>
        <taxon>Methanobacteriota</taxon>
        <taxon>Stenosarchaea group</taxon>
        <taxon>Halobacteria</taxon>
        <taxon>Halobacteriales</taxon>
        <taxon>Natrialbaceae</taxon>
        <taxon>Natrinema</taxon>
    </lineage>
</organism>
<feature type="transmembrane region" description="Helical" evidence="8">
    <location>
        <begin position="225"/>
        <end position="241"/>
    </location>
</feature>
<dbReference type="STRING" id="1186196.SAMN04489841_1913"/>
<dbReference type="GO" id="GO:0005385">
    <property type="term" value="F:zinc ion transmembrane transporter activity"/>
    <property type="evidence" value="ECO:0007669"/>
    <property type="project" value="TreeGrafter"/>
</dbReference>
<keyword evidence="5" id="KW-0862">Zinc</keyword>
<feature type="transmembrane region" description="Helical" evidence="8">
    <location>
        <begin position="195"/>
        <end position="219"/>
    </location>
</feature>
<gene>
    <name evidence="9" type="ORF">SAMN04489841_1913</name>
</gene>
<evidence type="ECO:0000313" key="9">
    <source>
        <dbReference type="EMBL" id="SEQ50548.1"/>
    </source>
</evidence>
<evidence type="ECO:0000256" key="7">
    <source>
        <dbReference type="ARBA" id="ARBA00023136"/>
    </source>
</evidence>
<feature type="transmembrane region" description="Helical" evidence="8">
    <location>
        <begin position="253"/>
        <end position="272"/>
    </location>
</feature>
<evidence type="ECO:0000256" key="3">
    <source>
        <dbReference type="ARBA" id="ARBA00022475"/>
    </source>
</evidence>
<proteinExistence type="inferred from homology"/>
<sequence>MVSIVELFVRVAGEDPVVQGLLGGVVIAMLNLFGASLVLVWRNPSERALDGALGFAAGVMLAAAFTSLIIPGIEQYSGGNPIPTLVGVALGAVFLDRADGLVPHAHYLLTGSERADEANPRTSLPLDNDRVAPVVLFVLAITLHNMPEGLAVGVGFGSGNVENAIPLMLAIGIQNVPEGLAVSVAAINAGLDRRFYAVFAGVRSGLVEIPLAVLGALAVSVVEPVLPYAMGFAAGAMLFVISDEIIPETHIRGYERIATLGLMAGVIVMLYLDVSLG</sequence>
<dbReference type="OrthoDB" id="11839at2157"/>
<comment type="subcellular location">
    <subcellularLocation>
        <location evidence="1">Cell membrane</location>
        <topology evidence="1">Multi-pass membrane protein</topology>
    </subcellularLocation>
</comment>
<keyword evidence="3" id="KW-1003">Cell membrane</keyword>
<keyword evidence="6 8" id="KW-1133">Transmembrane helix</keyword>
<comment type="similarity">
    <text evidence="2">Belongs to the ZIP transporter (TC 2.A.5) family.</text>
</comment>
<dbReference type="PANTHER" id="PTHR11040">
    <property type="entry name" value="ZINC/IRON TRANSPORTER"/>
    <property type="match status" value="1"/>
</dbReference>
<protein>
    <submittedName>
        <fullName evidence="9">Zinc transporter, ZIP family</fullName>
    </submittedName>
</protein>
<evidence type="ECO:0000256" key="2">
    <source>
        <dbReference type="ARBA" id="ARBA00006939"/>
    </source>
</evidence>
<feature type="transmembrane region" description="Helical" evidence="8">
    <location>
        <begin position="20"/>
        <end position="41"/>
    </location>
</feature>
<evidence type="ECO:0000256" key="1">
    <source>
        <dbReference type="ARBA" id="ARBA00004651"/>
    </source>
</evidence>
<name>A0A1H9GKT7_9EURY</name>
<keyword evidence="10" id="KW-1185">Reference proteome</keyword>
<dbReference type="Proteomes" id="UP000199114">
    <property type="component" value="Unassembled WGS sequence"/>
</dbReference>
<keyword evidence="4 8" id="KW-0812">Transmembrane</keyword>
<evidence type="ECO:0000256" key="8">
    <source>
        <dbReference type="SAM" id="Phobius"/>
    </source>
</evidence>
<reference evidence="10" key="1">
    <citation type="submission" date="2016-10" db="EMBL/GenBank/DDBJ databases">
        <authorList>
            <person name="Varghese N."/>
            <person name="Submissions S."/>
        </authorList>
    </citation>
    <scope>NUCLEOTIDE SEQUENCE [LARGE SCALE GENOMIC DNA]</scope>
    <source>
        <strain evidence="10">DSM 25055</strain>
    </source>
</reference>
<feature type="transmembrane region" description="Helical" evidence="8">
    <location>
        <begin position="53"/>
        <end position="73"/>
    </location>
</feature>
<dbReference type="GO" id="GO:0005886">
    <property type="term" value="C:plasma membrane"/>
    <property type="evidence" value="ECO:0007669"/>
    <property type="project" value="UniProtKB-SubCell"/>
</dbReference>
<dbReference type="InterPro" id="IPR003689">
    <property type="entry name" value="ZIP"/>
</dbReference>
<evidence type="ECO:0000313" key="10">
    <source>
        <dbReference type="Proteomes" id="UP000199114"/>
    </source>
</evidence>
<dbReference type="AlphaFoldDB" id="A0A1H9GKT7"/>
<evidence type="ECO:0000256" key="4">
    <source>
        <dbReference type="ARBA" id="ARBA00022692"/>
    </source>
</evidence>
<dbReference type="RefSeq" id="WP_090616839.1">
    <property type="nucleotide sequence ID" value="NZ_FOFD01000002.1"/>
</dbReference>
<dbReference type="Pfam" id="PF02535">
    <property type="entry name" value="Zip"/>
    <property type="match status" value="1"/>
</dbReference>
<evidence type="ECO:0000256" key="6">
    <source>
        <dbReference type="ARBA" id="ARBA00022989"/>
    </source>
</evidence>
<dbReference type="EMBL" id="FOFD01000002">
    <property type="protein sequence ID" value="SEQ50548.1"/>
    <property type="molecule type" value="Genomic_DNA"/>
</dbReference>
<evidence type="ECO:0000256" key="5">
    <source>
        <dbReference type="ARBA" id="ARBA00022833"/>
    </source>
</evidence>